<evidence type="ECO:0000256" key="3">
    <source>
        <dbReference type="ARBA" id="ARBA00022448"/>
    </source>
</evidence>
<gene>
    <name evidence="11" type="ORF">CVIRNUC_011124</name>
</gene>
<keyword evidence="6" id="KW-0653">Protein transport</keyword>
<dbReference type="Proteomes" id="UP001314263">
    <property type="component" value="Unassembled WGS sequence"/>
</dbReference>
<keyword evidence="5" id="KW-0677">Repeat</keyword>
<dbReference type="GO" id="GO:0006606">
    <property type="term" value="P:protein import into nucleus"/>
    <property type="evidence" value="ECO:0007669"/>
    <property type="project" value="InterPro"/>
</dbReference>
<dbReference type="InterPro" id="IPR057672">
    <property type="entry name" value="TPR_IPO4/5"/>
</dbReference>
<evidence type="ECO:0000256" key="8">
    <source>
        <dbReference type="SAM" id="Coils"/>
    </source>
</evidence>
<keyword evidence="4" id="KW-0963">Cytoplasm</keyword>
<evidence type="ECO:0000256" key="5">
    <source>
        <dbReference type="ARBA" id="ARBA00022737"/>
    </source>
</evidence>
<keyword evidence="7" id="KW-0539">Nucleus</keyword>
<evidence type="ECO:0000256" key="6">
    <source>
        <dbReference type="ARBA" id="ARBA00022927"/>
    </source>
</evidence>
<dbReference type="InterPro" id="IPR040122">
    <property type="entry name" value="Importin_beta"/>
</dbReference>
<evidence type="ECO:0000259" key="10">
    <source>
        <dbReference type="PROSITE" id="PS50166"/>
    </source>
</evidence>
<proteinExistence type="predicted"/>
<feature type="region of interest" description="Disordered" evidence="9">
    <location>
        <begin position="604"/>
        <end position="639"/>
    </location>
</feature>
<dbReference type="InterPro" id="IPR016024">
    <property type="entry name" value="ARM-type_fold"/>
</dbReference>
<dbReference type="Gene3D" id="1.25.10.10">
    <property type="entry name" value="Leucine-rich Repeat Variant"/>
    <property type="match status" value="1"/>
</dbReference>
<dbReference type="GO" id="GO:0031267">
    <property type="term" value="F:small GTPase binding"/>
    <property type="evidence" value="ECO:0007669"/>
    <property type="project" value="InterPro"/>
</dbReference>
<reference evidence="11 12" key="1">
    <citation type="submission" date="2023-10" db="EMBL/GenBank/DDBJ databases">
        <authorList>
            <person name="Maclean D."/>
            <person name="Macfadyen A."/>
        </authorList>
    </citation>
    <scope>NUCLEOTIDE SEQUENCE [LARGE SCALE GENOMIC DNA]</scope>
</reference>
<sequence>MAGATTLEEVLSSCLSPENLRRTQAEAALKATCKSAEVLPHLVATVQHSQSPEVQLLAAQTLRKHIPRFWRRLNQQDQDGMKAALQELLSGERVGTVRRALAMAAAAVARIAVPAGQWPALLPWLHGCTQSPGEAQRETALMLICSLIDTIGEHMRQHFGTLVSVAGAGLRDASERVRGQALAAVATLVQWAAEEPEVKALRTLVPSILQMAQAGLAAEDEQVAVDACEIFIDLIEAPAPILGPSIPDLVRWCMQVATSTRYELATREMALQVVQWLARYKPRQLAKSGAVKAVMQALCQLCAEADPPEHDDADQLPAAKFAAQAIDVLALHLPNKLILPDALHFAQEAIASPDVHVRAAACTVIVDVAEGCSDALRKKLLPVLQIIGKGFQDPDRKVRGQAMFALGELAAHCQPEMSKHASEALPHVFAAMAEDDATLQEQACYALDSFCDHLEEEMTEFLQPLLERLGVILSSAPSTDVQAGALSAISSAAAAAGTGFTPYARDALVLLRGFMNITEPSMLRCRVRATEAVGIIVAAVGMDVLGGALQEFVAAALQGLQIEDSELREYTHGMLGSIAEKLGRRFAPFLPHAVEAALASCAQEDGTAGNDSEEEGSAEARSESLDSEDDDGDSDDEEAASRRLNVRTGILDEKAAATQALGLYAKATLELYGPYVERTLATLQRMSGYFHDDVREQAYDSLAYLTAATSKAYPSSTAGKLSGEAQHVLEATMTILLHAVEADDDKEAVSVAIAGAVELVKGLGAGPCAAFLEKLIGNITKVACGEALCQLAEEDEEEMEEEEEQEENPDENLLVAVGDALPALAAALGPDAYAPIFAQQHAEALFKWLRGSQPDSVRAAGTGAVAEVARELGAYMVPYVPKLVPILLRELRCDSSDNRRNAAFAAGTLAAAAPEACSPHMLNMLQALQPLFSAEEEAGTRDNAAGAVSRMILALGTHLPLEQIVPVLLGAVPLKADIDEVAPLCSALAAMLLKPDLASRLASFKGSMLQAVGVVLRQQEVPEELRKGLADAIAASNDREVQHMLSSTHGQL</sequence>
<feature type="compositionally biased region" description="Acidic residues" evidence="9">
    <location>
        <begin position="625"/>
        <end position="638"/>
    </location>
</feature>
<dbReference type="Pfam" id="PF03810">
    <property type="entry name" value="IBN_N"/>
    <property type="match status" value="1"/>
</dbReference>
<dbReference type="GO" id="GO:0005737">
    <property type="term" value="C:cytoplasm"/>
    <property type="evidence" value="ECO:0007669"/>
    <property type="project" value="UniProtKB-SubCell"/>
</dbReference>
<name>A0AAV1INR0_9CHLO</name>
<dbReference type="AlphaFoldDB" id="A0AAV1INR0"/>
<evidence type="ECO:0000256" key="1">
    <source>
        <dbReference type="ARBA" id="ARBA00004123"/>
    </source>
</evidence>
<dbReference type="Pfam" id="PF25780">
    <property type="entry name" value="TPR_IPO5"/>
    <property type="match status" value="2"/>
</dbReference>
<comment type="caution">
    <text evidence="11">The sequence shown here is derived from an EMBL/GenBank/DDBJ whole genome shotgun (WGS) entry which is preliminary data.</text>
</comment>
<keyword evidence="3" id="KW-0813">Transport</keyword>
<evidence type="ECO:0000256" key="7">
    <source>
        <dbReference type="ARBA" id="ARBA00023242"/>
    </source>
</evidence>
<dbReference type="InterPro" id="IPR001494">
    <property type="entry name" value="Importin-beta_N"/>
</dbReference>
<organism evidence="11 12">
    <name type="scientific">Coccomyxa viridis</name>
    <dbReference type="NCBI Taxonomy" id="1274662"/>
    <lineage>
        <taxon>Eukaryota</taxon>
        <taxon>Viridiplantae</taxon>
        <taxon>Chlorophyta</taxon>
        <taxon>core chlorophytes</taxon>
        <taxon>Trebouxiophyceae</taxon>
        <taxon>Trebouxiophyceae incertae sedis</taxon>
        <taxon>Coccomyxaceae</taxon>
        <taxon>Coccomyxa</taxon>
    </lineage>
</organism>
<evidence type="ECO:0000313" key="11">
    <source>
        <dbReference type="EMBL" id="CAK0787902.1"/>
    </source>
</evidence>
<dbReference type="PANTHER" id="PTHR10527">
    <property type="entry name" value="IMPORTIN BETA"/>
    <property type="match status" value="1"/>
</dbReference>
<comment type="subcellular location">
    <subcellularLocation>
        <location evidence="2">Cytoplasm</location>
    </subcellularLocation>
    <subcellularLocation>
        <location evidence="1">Nucleus</location>
    </subcellularLocation>
</comment>
<evidence type="ECO:0000256" key="2">
    <source>
        <dbReference type="ARBA" id="ARBA00004496"/>
    </source>
</evidence>
<dbReference type="InterPro" id="IPR011989">
    <property type="entry name" value="ARM-like"/>
</dbReference>
<evidence type="ECO:0000313" key="12">
    <source>
        <dbReference type="Proteomes" id="UP001314263"/>
    </source>
</evidence>
<keyword evidence="8" id="KW-0175">Coiled coil</keyword>
<protein>
    <recommendedName>
        <fullName evidence="10">Importin N-terminal domain-containing protein</fullName>
    </recommendedName>
</protein>
<feature type="domain" description="Importin N-terminal" evidence="10">
    <location>
        <begin position="25"/>
        <end position="91"/>
    </location>
</feature>
<feature type="coiled-coil region" evidence="8">
    <location>
        <begin position="785"/>
        <end position="812"/>
    </location>
</feature>
<dbReference type="EMBL" id="CAUYUE010000018">
    <property type="protein sequence ID" value="CAK0787902.1"/>
    <property type="molecule type" value="Genomic_DNA"/>
</dbReference>
<evidence type="ECO:0000256" key="4">
    <source>
        <dbReference type="ARBA" id="ARBA00022490"/>
    </source>
</evidence>
<dbReference type="SUPFAM" id="SSF48371">
    <property type="entry name" value="ARM repeat"/>
    <property type="match status" value="2"/>
</dbReference>
<accession>A0AAV1INR0</accession>
<keyword evidence="12" id="KW-1185">Reference proteome</keyword>
<dbReference type="PROSITE" id="PS50166">
    <property type="entry name" value="IMPORTIN_B_NT"/>
    <property type="match status" value="1"/>
</dbReference>
<evidence type="ECO:0000256" key="9">
    <source>
        <dbReference type="SAM" id="MobiDB-lite"/>
    </source>
</evidence>